<keyword evidence="1" id="KW-0472">Membrane</keyword>
<sequence length="86" mass="8991">MGAEWELGAEAGGSLLLCAALLAAGCALGLRLGRGRGAADRGALIWLCYDALVHFALERVGKTTNQESAGVLGSTEWNFKNTDKLL</sequence>
<dbReference type="EMBL" id="CABD030088996">
    <property type="status" value="NOT_ANNOTATED_CDS"/>
    <property type="molecule type" value="Genomic_DNA"/>
</dbReference>
<reference evidence="2 3" key="2">
    <citation type="journal article" date="2012" name="Nature">
        <title>Insights into hominid evolution from the gorilla genome sequence.</title>
        <authorList>
            <person name="Scally A."/>
            <person name="Dutheil J.Y."/>
            <person name="Hillier L.W."/>
            <person name="Jordan G.E."/>
            <person name="Goodhead I."/>
            <person name="Herrero J."/>
            <person name="Hobolth A."/>
            <person name="Lappalainen T."/>
            <person name="Mailund T."/>
            <person name="Marques-Bonet T."/>
            <person name="McCarthy S."/>
            <person name="Montgomery S.H."/>
            <person name="Schwalie P.C."/>
            <person name="Tang Y.A."/>
            <person name="Ward M.C."/>
            <person name="Xue Y."/>
            <person name="Yngvadottir B."/>
            <person name="Alkan C."/>
            <person name="Andersen L.N."/>
            <person name="Ayub Q."/>
            <person name="Ball E.V."/>
            <person name="Beal K."/>
            <person name="Bradley B.J."/>
            <person name="Chen Y."/>
            <person name="Clee C.M."/>
            <person name="Fitzgerald S."/>
            <person name="Graves T.A."/>
            <person name="Gu Y."/>
            <person name="Heath P."/>
            <person name="Heger A."/>
            <person name="Karakoc E."/>
            <person name="Kolb-Kokocinski A."/>
            <person name="Laird G.K."/>
            <person name="Lunter G."/>
            <person name="Meader S."/>
            <person name="Mort M."/>
            <person name="Mullikin J.C."/>
            <person name="Munch K."/>
            <person name="O'Connor T.D."/>
            <person name="Phillips A.D."/>
            <person name="Prado-Martinez J."/>
            <person name="Rogers A.S."/>
            <person name="Sajjadian S."/>
            <person name="Schmidt D."/>
            <person name="Shaw K."/>
            <person name="Simpson J.T."/>
            <person name="Stenson P.D."/>
            <person name="Turner D.J."/>
            <person name="Vigilant L."/>
            <person name="Vilella A.J."/>
            <person name="Whitener W."/>
            <person name="Zhu B."/>
            <person name="Cooper D.N."/>
            <person name="de Jong P."/>
            <person name="Dermitzakis E.T."/>
            <person name="Eichler E.E."/>
            <person name="Flicek P."/>
            <person name="Goldman N."/>
            <person name="Mundy N.I."/>
            <person name="Ning Z."/>
            <person name="Odom D.T."/>
            <person name="Ponting C.P."/>
            <person name="Quail M.A."/>
            <person name="Ryder O.A."/>
            <person name="Searle S.M."/>
            <person name="Warren W.C."/>
            <person name="Wilson R.K."/>
            <person name="Schierup M.H."/>
            <person name="Rogers J."/>
            <person name="Tyler-Smith C."/>
            <person name="Durbin R."/>
        </authorList>
    </citation>
    <scope>NUCLEOTIDE SEQUENCE [LARGE SCALE GENOMIC DNA]</scope>
</reference>
<accession>A0A2I2ZGK3</accession>
<dbReference type="Ensembl" id="ENSGGOT00000068056.1">
    <property type="protein sequence ID" value="ENSGGOP00000046414.1"/>
    <property type="gene ID" value="ENSGGOG00000023967.2"/>
</dbReference>
<keyword evidence="1" id="KW-0812">Transmembrane</keyword>
<evidence type="ECO:0000313" key="2">
    <source>
        <dbReference type="Ensembl" id="ENSGGOP00000046414.1"/>
    </source>
</evidence>
<feature type="transmembrane region" description="Helical" evidence="1">
    <location>
        <begin position="12"/>
        <end position="32"/>
    </location>
</feature>
<gene>
    <name evidence="2" type="primary">EBPL</name>
</gene>
<organism evidence="2 3">
    <name type="scientific">Gorilla gorilla gorilla</name>
    <name type="common">Western lowland gorilla</name>
    <dbReference type="NCBI Taxonomy" id="9595"/>
    <lineage>
        <taxon>Eukaryota</taxon>
        <taxon>Metazoa</taxon>
        <taxon>Chordata</taxon>
        <taxon>Craniata</taxon>
        <taxon>Vertebrata</taxon>
        <taxon>Euteleostomi</taxon>
        <taxon>Mammalia</taxon>
        <taxon>Eutheria</taxon>
        <taxon>Euarchontoglires</taxon>
        <taxon>Primates</taxon>
        <taxon>Haplorrhini</taxon>
        <taxon>Catarrhini</taxon>
        <taxon>Hominidae</taxon>
        <taxon>Gorilla</taxon>
    </lineage>
</organism>
<reference evidence="2" key="4">
    <citation type="submission" date="2025-09" db="UniProtKB">
        <authorList>
            <consortium name="Ensembl"/>
        </authorList>
    </citation>
    <scope>IDENTIFICATION</scope>
</reference>
<evidence type="ECO:0000256" key="1">
    <source>
        <dbReference type="SAM" id="Phobius"/>
    </source>
</evidence>
<dbReference type="GeneTree" id="ENSGT00530000063715"/>
<evidence type="ECO:0000313" key="3">
    <source>
        <dbReference type="Proteomes" id="UP000001519"/>
    </source>
</evidence>
<reference evidence="3" key="1">
    <citation type="submission" date="2011-05" db="EMBL/GenBank/DDBJ databases">
        <title>Insights into the evolution of the great apes provided by the gorilla genome.</title>
        <authorList>
            <person name="Scally A."/>
        </authorList>
    </citation>
    <scope>NUCLEOTIDE SEQUENCE [LARGE SCALE GENOMIC DNA]</scope>
</reference>
<dbReference type="AlphaFoldDB" id="A0A2I2ZGK3"/>
<dbReference type="Bgee" id="ENSGGOG00000023967">
    <property type="expression patterns" value="Expressed in liver and 5 other cell types or tissues"/>
</dbReference>
<dbReference type="Proteomes" id="UP000001519">
    <property type="component" value="Chromosome 13"/>
</dbReference>
<reference evidence="2" key="3">
    <citation type="submission" date="2025-08" db="UniProtKB">
        <authorList>
            <consortium name="Ensembl"/>
        </authorList>
    </citation>
    <scope>IDENTIFICATION</scope>
</reference>
<keyword evidence="1" id="KW-1133">Transmembrane helix</keyword>
<dbReference type="EMBL" id="CABD030088995">
    <property type="status" value="NOT_ANNOTATED_CDS"/>
    <property type="molecule type" value="Genomic_DNA"/>
</dbReference>
<keyword evidence="3" id="KW-1185">Reference proteome</keyword>
<protein>
    <submittedName>
        <fullName evidence="2">EBP like</fullName>
    </submittedName>
</protein>
<proteinExistence type="predicted"/>
<name>A0A2I2ZGK3_GORGO</name>